<evidence type="ECO:0000256" key="1">
    <source>
        <dbReference type="SAM" id="MobiDB-lite"/>
    </source>
</evidence>
<organism evidence="2 3">
    <name type="scientific">Pyricularia oryzae</name>
    <name type="common">Rice blast fungus</name>
    <name type="synonym">Magnaporthe oryzae</name>
    <dbReference type="NCBI Taxonomy" id="318829"/>
    <lineage>
        <taxon>Eukaryota</taxon>
        <taxon>Fungi</taxon>
        <taxon>Dikarya</taxon>
        <taxon>Ascomycota</taxon>
        <taxon>Pezizomycotina</taxon>
        <taxon>Sordariomycetes</taxon>
        <taxon>Sordariomycetidae</taxon>
        <taxon>Magnaporthales</taxon>
        <taxon>Pyriculariaceae</taxon>
        <taxon>Pyricularia</taxon>
    </lineage>
</organism>
<evidence type="ECO:0000313" key="3">
    <source>
        <dbReference type="Proteomes" id="UP000294847"/>
    </source>
</evidence>
<dbReference type="AlphaFoldDB" id="A0A4P7MYN3"/>
<gene>
    <name evidence="2" type="ORF">PoMZ_09887</name>
</gene>
<reference evidence="2 3" key="1">
    <citation type="journal article" date="2019" name="Mol. Biol. Evol.">
        <title>Blast fungal genomes show frequent chromosomal changes, gene gains and losses, and effector gene turnover.</title>
        <authorList>
            <person name="Gomez Luciano L.B."/>
            <person name="Jason Tsai I."/>
            <person name="Chuma I."/>
            <person name="Tosa Y."/>
            <person name="Chen Y.H."/>
            <person name="Li J.Y."/>
            <person name="Li M.Y."/>
            <person name="Jade Lu M.Y."/>
            <person name="Nakayashiki H."/>
            <person name="Li W.H."/>
        </authorList>
    </citation>
    <scope>NUCLEOTIDE SEQUENCE [LARGE SCALE GENOMIC DNA]</scope>
    <source>
        <strain evidence="2">MZ5-1-6</strain>
    </source>
</reference>
<proteinExistence type="predicted"/>
<sequence length="158" mass="17630">MTSDFASHSACIRKKSDKIRAKAMMQGATTRRLPTYQIDQGTQLTPQTGDLERDGPPLSPVVDRPNSQNLGTNLGKTGNAKRVTQPGKCQAPLFVPFQQQQPEEKGWRRGAVTCSSSPSGSPVVWGFQRAKKKSIEQKMVNRSTWGWLEWNILLNGWF</sequence>
<feature type="compositionally biased region" description="Polar residues" evidence="1">
    <location>
        <begin position="37"/>
        <end position="48"/>
    </location>
</feature>
<name>A0A4P7MYN3_PYROR</name>
<dbReference type="Proteomes" id="UP000294847">
    <property type="component" value="Chromosome 1"/>
</dbReference>
<accession>A0A4P7MYN3</accession>
<evidence type="ECO:0000313" key="2">
    <source>
        <dbReference type="EMBL" id="QBZ54192.1"/>
    </source>
</evidence>
<dbReference type="EMBL" id="CP034204">
    <property type="protein sequence ID" value="QBZ54192.1"/>
    <property type="molecule type" value="Genomic_DNA"/>
</dbReference>
<feature type="compositionally biased region" description="Polar residues" evidence="1">
    <location>
        <begin position="65"/>
        <end position="76"/>
    </location>
</feature>
<feature type="region of interest" description="Disordered" evidence="1">
    <location>
        <begin position="27"/>
        <end position="82"/>
    </location>
</feature>
<protein>
    <submittedName>
        <fullName evidence="2">Uncharacterized protein</fullName>
    </submittedName>
</protein>